<feature type="compositionally biased region" description="Basic and acidic residues" evidence="1">
    <location>
        <begin position="37"/>
        <end position="55"/>
    </location>
</feature>
<protein>
    <submittedName>
        <fullName evidence="2">Uncharacterized protein</fullName>
    </submittedName>
</protein>
<evidence type="ECO:0000256" key="1">
    <source>
        <dbReference type="SAM" id="MobiDB-lite"/>
    </source>
</evidence>
<reference evidence="2" key="1">
    <citation type="submission" date="2020-07" db="EMBL/GenBank/DDBJ databases">
        <title>The High-quality genome of the commercially important snow crab, Chionoecetes opilio.</title>
        <authorList>
            <person name="Jeong J.-H."/>
            <person name="Ryu S."/>
        </authorList>
    </citation>
    <scope>NUCLEOTIDE SEQUENCE</scope>
    <source>
        <strain evidence="2">MADBK_172401_WGS</strain>
        <tissue evidence="2">Digestive gland</tissue>
    </source>
</reference>
<feature type="compositionally biased region" description="Basic residues" evidence="1">
    <location>
        <begin position="86"/>
        <end position="99"/>
    </location>
</feature>
<name>A0A8J4YDT7_CHIOP</name>
<accession>A0A8J4YDT7</accession>
<evidence type="ECO:0000313" key="3">
    <source>
        <dbReference type="Proteomes" id="UP000770661"/>
    </source>
</evidence>
<organism evidence="2 3">
    <name type="scientific">Chionoecetes opilio</name>
    <name type="common">Atlantic snow crab</name>
    <name type="synonym">Cancer opilio</name>
    <dbReference type="NCBI Taxonomy" id="41210"/>
    <lineage>
        <taxon>Eukaryota</taxon>
        <taxon>Metazoa</taxon>
        <taxon>Ecdysozoa</taxon>
        <taxon>Arthropoda</taxon>
        <taxon>Crustacea</taxon>
        <taxon>Multicrustacea</taxon>
        <taxon>Malacostraca</taxon>
        <taxon>Eumalacostraca</taxon>
        <taxon>Eucarida</taxon>
        <taxon>Decapoda</taxon>
        <taxon>Pleocyemata</taxon>
        <taxon>Brachyura</taxon>
        <taxon>Eubrachyura</taxon>
        <taxon>Majoidea</taxon>
        <taxon>Majidae</taxon>
        <taxon>Chionoecetes</taxon>
    </lineage>
</organism>
<feature type="compositionally biased region" description="Basic residues" evidence="1">
    <location>
        <begin position="65"/>
        <end position="76"/>
    </location>
</feature>
<keyword evidence="3" id="KW-1185">Reference proteome</keyword>
<proteinExistence type="predicted"/>
<feature type="region of interest" description="Disordered" evidence="1">
    <location>
        <begin position="28"/>
        <end position="140"/>
    </location>
</feature>
<dbReference type="EMBL" id="JACEEZ010011264">
    <property type="protein sequence ID" value="KAG0721391.1"/>
    <property type="molecule type" value="Genomic_DNA"/>
</dbReference>
<sequence length="140" mass="15282">MKAGQGLRFLLGAVGGWGATTAPSVHLQDFAPNNVEGKGKVEDGGGKKNEHRGGAESEDIILSRFPRRAMRGRSRERRGTMQTKGQKSKGRRLGRRPSRGIRPGIRPSYGKTTGIRPSNGRRPRHTTKAGNDDPDPQNEM</sequence>
<dbReference type="Proteomes" id="UP000770661">
    <property type="component" value="Unassembled WGS sequence"/>
</dbReference>
<evidence type="ECO:0000313" key="2">
    <source>
        <dbReference type="EMBL" id="KAG0721391.1"/>
    </source>
</evidence>
<comment type="caution">
    <text evidence="2">The sequence shown here is derived from an EMBL/GenBank/DDBJ whole genome shotgun (WGS) entry which is preliminary data.</text>
</comment>
<dbReference type="AlphaFoldDB" id="A0A8J4YDT7"/>
<gene>
    <name evidence="2" type="ORF">GWK47_046568</name>
</gene>